<accession>A0A233VBN4</accession>
<evidence type="ECO:0000313" key="2">
    <source>
        <dbReference type="Proteomes" id="UP000215413"/>
    </source>
</evidence>
<organism evidence="1 2">
    <name type="scientific">Finegoldia magna</name>
    <name type="common">Peptostreptococcus magnus</name>
    <dbReference type="NCBI Taxonomy" id="1260"/>
    <lineage>
        <taxon>Bacteria</taxon>
        <taxon>Bacillati</taxon>
        <taxon>Bacillota</taxon>
        <taxon>Tissierellia</taxon>
        <taxon>Tissierellales</taxon>
        <taxon>Peptoniphilaceae</taxon>
        <taxon>Finegoldia</taxon>
    </lineage>
</organism>
<proteinExistence type="predicted"/>
<dbReference type="AlphaFoldDB" id="A0A233VBN4"/>
<gene>
    <name evidence="1" type="ORF">B9N49_09165</name>
</gene>
<name>A0A233VBN4_FINMA</name>
<dbReference type="Proteomes" id="UP000215413">
    <property type="component" value="Unassembled WGS sequence"/>
</dbReference>
<reference evidence="2" key="1">
    <citation type="submission" date="2017-04" db="EMBL/GenBank/DDBJ databases">
        <title>Finegoldia magna isolated from orthopedic joint implant-associated infections.</title>
        <authorList>
            <person name="Bjorklund S."/>
            <person name="Bruggemann H."/>
            <person name="Jensen A."/>
            <person name="Hellmark B."/>
            <person name="Soderquist B."/>
        </authorList>
    </citation>
    <scope>NUCLEOTIDE SEQUENCE [LARGE SCALE GENOMIC DNA]</scope>
    <source>
        <strain evidence="2">CCUG 54800</strain>
    </source>
</reference>
<protein>
    <submittedName>
        <fullName evidence="1">Uncharacterized protein</fullName>
    </submittedName>
</protein>
<dbReference type="EMBL" id="NDYC01000048">
    <property type="protein sequence ID" value="OXZ26393.1"/>
    <property type="molecule type" value="Genomic_DNA"/>
</dbReference>
<comment type="caution">
    <text evidence="1">The sequence shown here is derived from an EMBL/GenBank/DDBJ whole genome shotgun (WGS) entry which is preliminary data.</text>
</comment>
<dbReference type="InterPro" id="IPR025234">
    <property type="entry name" value="YjzH-like"/>
</dbReference>
<dbReference type="Pfam" id="PF13783">
    <property type="entry name" value="DUF4177"/>
    <property type="match status" value="1"/>
</dbReference>
<dbReference type="RefSeq" id="WP_002835982.1">
    <property type="nucleotide sequence ID" value="NZ_JAHAID010000011.1"/>
</dbReference>
<sequence>MKQKYEYKYVEVRTCGLASDDYKKIIDDYAKEGFRFVTTINKTKIAIGYNPKIDLVFERECEQ</sequence>
<evidence type="ECO:0000313" key="1">
    <source>
        <dbReference type="EMBL" id="OXZ26393.1"/>
    </source>
</evidence>